<dbReference type="PROSITE" id="PS51746">
    <property type="entry name" value="PPM_2"/>
    <property type="match status" value="1"/>
</dbReference>
<dbReference type="EMBL" id="JAZDWU010000006">
    <property type="protein sequence ID" value="KAK9998609.1"/>
    <property type="molecule type" value="Genomic_DNA"/>
</dbReference>
<keyword evidence="4" id="KW-1185">Reference proteome</keyword>
<dbReference type="PANTHER" id="PTHR13832">
    <property type="entry name" value="PROTEIN PHOSPHATASE 2C"/>
    <property type="match status" value="1"/>
</dbReference>
<sequence>MGEKVVIATEEIKAIVVLQALCFIKHMGVSYIIMKGLSMVGWCQVWGQTSNQPNHIGNQTSRSHLKLVIGINKRGKVEISDQDLSRIDGNLAMSSKDFNRSVMGNGIGRLTVCFTGEEGRRKHHELPVLLSDPSDEGLGHSFCYVRPDPTRLSSSKVHSEEETTTFKTISGASVSANTWTPLSTTIVDLYSYHSIDRVAAAFESSNSFASIPLQPIPRNLSGPMVSYGLPGSGPLERGFLSGPIERGFMSGPLDRASGLFSGPIDNKSYNGGGGGGFGSDNHFQRSFSHGAGFGLGFGSGPFRPRSRKGKLIRVLQRAISKTLISRIGGGQQNSIVAPIKGGGLKDPDWNYNEKQQHNENLTVNSVNFLSSDGSLEDDESLESQNLQWAQGKAGEDRVHVVVSEEHGWVFVGIYDGFNGPDAPDYLLSNLYSFVHKELKGLLWDDGFESATTTTTIGNTTTGGAAAAPVSSSSSSSVFGEDSDQDCSRNRTGGDACAHCVVEEQENYPCPSGDDSNSDLDSPNPKRKRGRNSKSKYRGNAAKKWEENQRRWKCEWDRERVELDRRLKEQLNKSGSPSAPTKAINHADVLKALSQALRKTEEAYLEIADKMAVENPELALMGSCVLVMLMKGEDVYVMNVGDSRAVLAQKAEPDYWLGKIRQDLERINEETMHDLEGLDGDRPCTVPSLTACQLSVDHSTSVEEEVQRIKNEHPDDACAVMNDRVKGSLKVTRAFGAGFLKQPKWNNALLEAFRIDYLGTSPYINCSPSLYHHKLGPKDRFLLLSSDGLYQYFTNEEAVSEVELFITLQPEGDPAQHLVEEVLFRAAKRAGNKKGVFTVKSAYYVALNMVDSIEEGESSCGDPRERLWKKVWHLNIPSKIKIFAWRACVDALPMMVNLKKRGIGVNEFCPCYGKEELCDISEVVLQILDKRSVRDLEVFFGVAWSIWAMSVDGRYSSVGVIIRDSCGGVTAACYKYFQGQFSVAEVEALVEETGILLARGMKISQVIIDFNAASTVSNINEKFVDDEKQFGAWLLATLERTQKPQLIEVTRHSGRREDGDVDKTDERRTSFPKESMQWG</sequence>
<dbReference type="InterPro" id="IPR002156">
    <property type="entry name" value="RNaseH_domain"/>
</dbReference>
<feature type="region of interest" description="Disordered" evidence="1">
    <location>
        <begin position="1045"/>
        <end position="1078"/>
    </location>
</feature>
<feature type="compositionally biased region" description="Basic residues" evidence="1">
    <location>
        <begin position="524"/>
        <end position="536"/>
    </location>
</feature>
<dbReference type="Pfam" id="PF00481">
    <property type="entry name" value="PP2C"/>
    <property type="match status" value="2"/>
</dbReference>
<proteinExistence type="predicted"/>
<dbReference type="InterPro" id="IPR015655">
    <property type="entry name" value="PP2C"/>
</dbReference>
<reference evidence="3 4" key="1">
    <citation type="submission" date="2024-01" db="EMBL/GenBank/DDBJ databases">
        <title>A telomere-to-telomere, gap-free genome of sweet tea (Lithocarpus litseifolius).</title>
        <authorList>
            <person name="Zhou J."/>
        </authorList>
    </citation>
    <scope>NUCLEOTIDE SEQUENCE [LARGE SCALE GENOMIC DNA]</scope>
    <source>
        <strain evidence="3">Zhou-2022a</strain>
        <tissue evidence="3">Leaf</tissue>
    </source>
</reference>
<dbReference type="PANTHER" id="PTHR13832:SF228">
    <property type="entry name" value="PROTEIN PHOSPHATASE 2C 23-RELATED"/>
    <property type="match status" value="1"/>
</dbReference>
<evidence type="ECO:0000259" key="2">
    <source>
        <dbReference type="PROSITE" id="PS51746"/>
    </source>
</evidence>
<feature type="compositionally biased region" description="Low complexity" evidence="1">
    <location>
        <begin position="510"/>
        <end position="522"/>
    </location>
</feature>
<dbReference type="Pfam" id="PF13966">
    <property type="entry name" value="zf-RVT"/>
    <property type="match status" value="1"/>
</dbReference>
<dbReference type="InterPro" id="IPR036457">
    <property type="entry name" value="PPM-type-like_dom_sf"/>
</dbReference>
<feature type="domain" description="PPM-type phosphatase" evidence="2">
    <location>
        <begin position="378"/>
        <end position="843"/>
    </location>
</feature>
<accession>A0AAW2CN38</accession>
<gene>
    <name evidence="3" type="ORF">SO802_018212</name>
</gene>
<dbReference type="GO" id="GO:0004523">
    <property type="term" value="F:RNA-DNA hybrid ribonuclease activity"/>
    <property type="evidence" value="ECO:0007669"/>
    <property type="project" value="InterPro"/>
</dbReference>
<dbReference type="CDD" id="cd00143">
    <property type="entry name" value="PP2Cc"/>
    <property type="match status" value="1"/>
</dbReference>
<dbReference type="Pfam" id="PF13456">
    <property type="entry name" value="RVT_3"/>
    <property type="match status" value="1"/>
</dbReference>
<dbReference type="InterPro" id="IPR001932">
    <property type="entry name" value="PPM-type_phosphatase-like_dom"/>
</dbReference>
<evidence type="ECO:0000313" key="4">
    <source>
        <dbReference type="Proteomes" id="UP001459277"/>
    </source>
</evidence>
<dbReference type="Gene3D" id="3.60.40.10">
    <property type="entry name" value="PPM-type phosphatase domain"/>
    <property type="match status" value="1"/>
</dbReference>
<evidence type="ECO:0000256" key="1">
    <source>
        <dbReference type="SAM" id="MobiDB-lite"/>
    </source>
</evidence>
<evidence type="ECO:0000313" key="3">
    <source>
        <dbReference type="EMBL" id="KAK9998609.1"/>
    </source>
</evidence>
<dbReference type="GO" id="GO:0004722">
    <property type="term" value="F:protein serine/threonine phosphatase activity"/>
    <property type="evidence" value="ECO:0007669"/>
    <property type="project" value="InterPro"/>
</dbReference>
<dbReference type="Proteomes" id="UP001459277">
    <property type="component" value="Unassembled WGS sequence"/>
</dbReference>
<organism evidence="3 4">
    <name type="scientific">Lithocarpus litseifolius</name>
    <dbReference type="NCBI Taxonomy" id="425828"/>
    <lineage>
        <taxon>Eukaryota</taxon>
        <taxon>Viridiplantae</taxon>
        <taxon>Streptophyta</taxon>
        <taxon>Embryophyta</taxon>
        <taxon>Tracheophyta</taxon>
        <taxon>Spermatophyta</taxon>
        <taxon>Magnoliopsida</taxon>
        <taxon>eudicotyledons</taxon>
        <taxon>Gunneridae</taxon>
        <taxon>Pentapetalae</taxon>
        <taxon>rosids</taxon>
        <taxon>fabids</taxon>
        <taxon>Fagales</taxon>
        <taxon>Fagaceae</taxon>
        <taxon>Lithocarpus</taxon>
    </lineage>
</organism>
<protein>
    <recommendedName>
        <fullName evidence="2">PPM-type phosphatase domain-containing protein</fullName>
    </recommendedName>
</protein>
<comment type="caution">
    <text evidence="3">The sequence shown here is derived from an EMBL/GenBank/DDBJ whole genome shotgun (WGS) entry which is preliminary data.</text>
</comment>
<dbReference type="InterPro" id="IPR026960">
    <property type="entry name" value="RVT-Znf"/>
</dbReference>
<feature type="region of interest" description="Disordered" evidence="1">
    <location>
        <begin position="457"/>
        <end position="489"/>
    </location>
</feature>
<dbReference type="SUPFAM" id="SSF81606">
    <property type="entry name" value="PP2C-like"/>
    <property type="match status" value="1"/>
</dbReference>
<dbReference type="GO" id="GO:0003676">
    <property type="term" value="F:nucleic acid binding"/>
    <property type="evidence" value="ECO:0007669"/>
    <property type="project" value="InterPro"/>
</dbReference>
<feature type="compositionally biased region" description="Basic and acidic residues" evidence="1">
    <location>
        <begin position="1048"/>
        <end position="1070"/>
    </location>
</feature>
<feature type="compositionally biased region" description="Low complexity" evidence="1">
    <location>
        <begin position="457"/>
        <end position="476"/>
    </location>
</feature>
<dbReference type="AlphaFoldDB" id="A0AAW2CN38"/>
<feature type="region of interest" description="Disordered" evidence="1">
    <location>
        <begin position="507"/>
        <end position="541"/>
    </location>
</feature>
<name>A0AAW2CN38_9ROSI</name>
<dbReference type="SMART" id="SM00332">
    <property type="entry name" value="PP2Cc"/>
    <property type="match status" value="1"/>
</dbReference>